<proteinExistence type="inferred from homology"/>
<dbReference type="Gene3D" id="3.40.50.261">
    <property type="entry name" value="Succinyl-CoA synthetase domains"/>
    <property type="match status" value="1"/>
</dbReference>
<dbReference type="HAMAP" id="MF_01988">
    <property type="entry name" value="Succ_CoA_alpha"/>
    <property type="match status" value="1"/>
</dbReference>
<protein>
    <recommendedName>
        <fullName evidence="4">CoA-binding domain-containing protein</fullName>
    </recommendedName>
</protein>
<comment type="caution">
    <text evidence="5">The sequence shown here is derived from an EMBL/GenBank/DDBJ whole genome shotgun (WGS) entry which is preliminary data.</text>
</comment>
<keyword evidence="3" id="KW-0547">Nucleotide-binding</keyword>
<dbReference type="Pfam" id="PF02629">
    <property type="entry name" value="CoA_binding"/>
    <property type="match status" value="1"/>
</dbReference>
<dbReference type="SUPFAM" id="SSF51735">
    <property type="entry name" value="NAD(P)-binding Rossmann-fold domains"/>
    <property type="match status" value="1"/>
</dbReference>
<dbReference type="InterPro" id="IPR017440">
    <property type="entry name" value="Cit_synth/succinyl-CoA_lig_AS"/>
</dbReference>
<dbReference type="GO" id="GO:0004776">
    <property type="term" value="F:succinate-CoA ligase (GDP-forming) activity"/>
    <property type="evidence" value="ECO:0007669"/>
    <property type="project" value="TreeGrafter"/>
</dbReference>
<evidence type="ECO:0000256" key="3">
    <source>
        <dbReference type="ARBA" id="ARBA00022741"/>
    </source>
</evidence>
<dbReference type="Pfam" id="PF00549">
    <property type="entry name" value="Ligase_CoA"/>
    <property type="match status" value="1"/>
</dbReference>
<dbReference type="NCBIfam" id="TIGR01019">
    <property type="entry name" value="sucCoAalpha"/>
    <property type="match status" value="1"/>
</dbReference>
<dbReference type="FunFam" id="3.40.50.720:FF:000277">
    <property type="entry name" value="Succinate--CoA ligase [ADP-forming] subunit alpha"/>
    <property type="match status" value="1"/>
</dbReference>
<dbReference type="GO" id="GO:0004775">
    <property type="term" value="F:succinate-CoA ligase (ADP-forming) activity"/>
    <property type="evidence" value="ECO:0007669"/>
    <property type="project" value="TreeGrafter"/>
</dbReference>
<keyword evidence="2" id="KW-0436">Ligase</keyword>
<name>X0T2P3_9ZZZZ</name>
<dbReference type="GO" id="GO:0009361">
    <property type="term" value="C:succinate-CoA ligase complex (ADP-forming)"/>
    <property type="evidence" value="ECO:0007669"/>
    <property type="project" value="TreeGrafter"/>
</dbReference>
<dbReference type="InterPro" id="IPR005810">
    <property type="entry name" value="CoA_lig_alpha"/>
</dbReference>
<dbReference type="SUPFAM" id="SSF52210">
    <property type="entry name" value="Succinyl-CoA synthetase domains"/>
    <property type="match status" value="1"/>
</dbReference>
<dbReference type="PRINTS" id="PR01798">
    <property type="entry name" value="SCOASYNTHASE"/>
</dbReference>
<evidence type="ECO:0000256" key="2">
    <source>
        <dbReference type="ARBA" id="ARBA00022598"/>
    </source>
</evidence>
<dbReference type="InterPro" id="IPR003781">
    <property type="entry name" value="CoA-bd"/>
</dbReference>
<feature type="non-terminal residue" evidence="5">
    <location>
        <position position="1"/>
    </location>
</feature>
<feature type="non-terminal residue" evidence="5">
    <location>
        <position position="275"/>
    </location>
</feature>
<dbReference type="InterPro" id="IPR033847">
    <property type="entry name" value="Citrt_syn/SCS-alpha_CS"/>
</dbReference>
<dbReference type="GO" id="GO:0000166">
    <property type="term" value="F:nucleotide binding"/>
    <property type="evidence" value="ECO:0007669"/>
    <property type="project" value="UniProtKB-KW"/>
</dbReference>
<dbReference type="PROSITE" id="PS00399">
    <property type="entry name" value="SUCCINYL_COA_LIG_2"/>
    <property type="match status" value="1"/>
</dbReference>
<organism evidence="5">
    <name type="scientific">marine sediment metagenome</name>
    <dbReference type="NCBI Taxonomy" id="412755"/>
    <lineage>
        <taxon>unclassified sequences</taxon>
        <taxon>metagenomes</taxon>
        <taxon>ecological metagenomes</taxon>
    </lineage>
</organism>
<dbReference type="Gene3D" id="3.40.50.720">
    <property type="entry name" value="NAD(P)-binding Rossmann-like Domain"/>
    <property type="match status" value="1"/>
</dbReference>
<dbReference type="InterPro" id="IPR036291">
    <property type="entry name" value="NAD(P)-bd_dom_sf"/>
</dbReference>
<evidence type="ECO:0000256" key="1">
    <source>
        <dbReference type="ARBA" id="ARBA00022532"/>
    </source>
</evidence>
<accession>X0T2P3</accession>
<dbReference type="EMBL" id="BARS01019113">
    <property type="protein sequence ID" value="GAF87479.1"/>
    <property type="molecule type" value="Genomic_DNA"/>
</dbReference>
<dbReference type="GO" id="GO:0006099">
    <property type="term" value="P:tricarboxylic acid cycle"/>
    <property type="evidence" value="ECO:0007669"/>
    <property type="project" value="UniProtKB-KW"/>
</dbReference>
<dbReference type="InterPro" id="IPR016102">
    <property type="entry name" value="Succinyl-CoA_synth-like"/>
</dbReference>
<dbReference type="InterPro" id="IPR005811">
    <property type="entry name" value="SUCC_ACL_C"/>
</dbReference>
<reference evidence="5" key="1">
    <citation type="journal article" date="2014" name="Front. Microbiol.">
        <title>High frequency of phylogenetically diverse reductive dehalogenase-homologous genes in deep subseafloor sedimentary metagenomes.</title>
        <authorList>
            <person name="Kawai M."/>
            <person name="Futagami T."/>
            <person name="Toyoda A."/>
            <person name="Takaki Y."/>
            <person name="Nishi S."/>
            <person name="Hori S."/>
            <person name="Arai W."/>
            <person name="Tsubouchi T."/>
            <person name="Morono Y."/>
            <person name="Uchiyama I."/>
            <person name="Ito T."/>
            <person name="Fujiyama A."/>
            <person name="Inagaki F."/>
            <person name="Takami H."/>
        </authorList>
    </citation>
    <scope>NUCLEOTIDE SEQUENCE</scope>
    <source>
        <strain evidence="5">Expedition CK06-06</strain>
    </source>
</reference>
<feature type="domain" description="CoA-binding" evidence="4">
    <location>
        <begin position="1"/>
        <end position="87"/>
    </location>
</feature>
<dbReference type="PROSITE" id="PS01216">
    <property type="entry name" value="SUCCINYL_COA_LIG_1"/>
    <property type="match status" value="1"/>
</dbReference>
<dbReference type="PANTHER" id="PTHR11117:SF2">
    <property type="entry name" value="SUCCINATE--COA LIGASE [ADP_GDP-FORMING] SUBUNIT ALPHA, MITOCHONDRIAL"/>
    <property type="match status" value="1"/>
</dbReference>
<dbReference type="SMART" id="SM00881">
    <property type="entry name" value="CoA_binding"/>
    <property type="match status" value="1"/>
</dbReference>
<dbReference type="FunFam" id="3.40.50.261:FF:000006">
    <property type="entry name" value="Succinate--CoA ligase [ADP-forming] subunit alpha"/>
    <property type="match status" value="1"/>
</dbReference>
<evidence type="ECO:0000259" key="4">
    <source>
        <dbReference type="SMART" id="SM00881"/>
    </source>
</evidence>
<evidence type="ECO:0000313" key="5">
    <source>
        <dbReference type="EMBL" id="GAF87479.1"/>
    </source>
</evidence>
<dbReference type="PIRSF" id="PIRSF001553">
    <property type="entry name" value="SucCS_alpha"/>
    <property type="match status" value="1"/>
</dbReference>
<dbReference type="AlphaFoldDB" id="X0T2P3"/>
<sequence length="275" mass="28624">QGITGNEGRFHTEAMLRFGTKIVAGVTPGKEGAQVNGIPVYNTVAEAVSNHGANTSIVFVPARFAPGAVNEAIEAGIRTIVVITELIPQKDSIEFIAKAEKTGAIIVGPNTPGIINPPKRVKVGIMPNHIFKPGTVGIASRSGTLTYEIAWHVSNAGLGQSTCVGMGGDAIVGLDFVKLLEMFRDDEETKGVVLIGEVGGSAEELAAQYISETKYPKPVVAYIAGRSAPPEKRMGHAGAIVMGNVGTAESKIDAFNAAGTPVAEKPSDIAKLLRV</sequence>
<keyword evidence="1" id="KW-0816">Tricarboxylic acid cycle</keyword>
<dbReference type="PANTHER" id="PTHR11117">
    <property type="entry name" value="SUCCINYL-COA LIGASE SUBUNIT ALPHA"/>
    <property type="match status" value="1"/>
</dbReference>
<gene>
    <name evidence="5" type="ORF">S01H1_31012</name>
</gene>
<dbReference type="NCBIfam" id="NF004230">
    <property type="entry name" value="PRK05678.1"/>
    <property type="match status" value="1"/>
</dbReference>